<dbReference type="EMBL" id="CCYA01000270">
    <property type="protein sequence ID" value="CEH18140.1"/>
    <property type="molecule type" value="Genomic_DNA"/>
</dbReference>
<dbReference type="PANTHER" id="PTHR24305">
    <property type="entry name" value="CYTOCHROME P450"/>
    <property type="match status" value="1"/>
</dbReference>
<sequence length="386" mass="42540">MGRIPHAEIDSLVTYEKYAPNAARRRIYNSLFTKSYFLTDSGTARLEGVLARNREALYKAVNKLIDAELAQQERSTPIDFIHYARGIGASVVAAHLFGDGYVIQNFSLDELAVTAPGLVEGALSDCNFANAMPAVHSLAKMAKNITNNFPLPAWIGEHPKYGQFLKLKTSNLWSRSQRHGERPQLIAEVSTERCIVSKLHKAGCDEDMILNEIGSQLVAGTDTIASTASSTVHLLLEHPVILDALKQELETTFPDGLLSLESLDTCSFLNLCIKESTRFIPAGPGPFPRVVPEAGLQLSDGRWLPPGTLVFVAAGVSNMDPEIYDKPEIFDPLRWKNATREMEASLLTFSSGPRHTHDDMHNIVETLTMRPASGVYRLELIPKSRG</sequence>
<evidence type="ECO:0000313" key="5">
    <source>
        <dbReference type="EMBL" id="CEH18140.1"/>
    </source>
</evidence>
<dbReference type="AlphaFoldDB" id="A0A0P1BNU2"/>
<dbReference type="Pfam" id="PF00067">
    <property type="entry name" value="p450"/>
    <property type="match status" value="1"/>
</dbReference>
<comment type="cofactor">
    <cofactor evidence="1">
        <name>heme</name>
        <dbReference type="ChEBI" id="CHEBI:30413"/>
    </cofactor>
</comment>
<keyword evidence="2" id="KW-0479">Metal-binding</keyword>
<evidence type="ECO:0000256" key="2">
    <source>
        <dbReference type="ARBA" id="ARBA00022723"/>
    </source>
</evidence>
<dbReference type="GO" id="GO:0020037">
    <property type="term" value="F:heme binding"/>
    <property type="evidence" value="ECO:0007669"/>
    <property type="project" value="InterPro"/>
</dbReference>
<dbReference type="Proteomes" id="UP000054845">
    <property type="component" value="Unassembled WGS sequence"/>
</dbReference>
<organism evidence="5 6">
    <name type="scientific">Ceraceosorus bombacis</name>
    <dbReference type="NCBI Taxonomy" id="401625"/>
    <lineage>
        <taxon>Eukaryota</taxon>
        <taxon>Fungi</taxon>
        <taxon>Dikarya</taxon>
        <taxon>Basidiomycota</taxon>
        <taxon>Ustilaginomycotina</taxon>
        <taxon>Exobasidiomycetes</taxon>
        <taxon>Ceraceosorales</taxon>
        <taxon>Ceraceosoraceae</taxon>
        <taxon>Ceraceosorus</taxon>
    </lineage>
</organism>
<evidence type="ECO:0000256" key="3">
    <source>
        <dbReference type="ARBA" id="ARBA00023002"/>
    </source>
</evidence>
<keyword evidence="6" id="KW-1185">Reference proteome</keyword>
<dbReference type="OrthoDB" id="1470350at2759"/>
<keyword evidence="4" id="KW-0408">Iron</keyword>
<dbReference type="GO" id="GO:0004497">
    <property type="term" value="F:monooxygenase activity"/>
    <property type="evidence" value="ECO:0007669"/>
    <property type="project" value="InterPro"/>
</dbReference>
<keyword evidence="3" id="KW-0560">Oxidoreductase</keyword>
<dbReference type="InterPro" id="IPR036396">
    <property type="entry name" value="Cyt_P450_sf"/>
</dbReference>
<dbReference type="InterPro" id="IPR001128">
    <property type="entry name" value="Cyt_P450"/>
</dbReference>
<dbReference type="Gene3D" id="1.10.630.10">
    <property type="entry name" value="Cytochrome P450"/>
    <property type="match status" value="1"/>
</dbReference>
<dbReference type="GO" id="GO:0005506">
    <property type="term" value="F:iron ion binding"/>
    <property type="evidence" value="ECO:0007669"/>
    <property type="project" value="InterPro"/>
</dbReference>
<dbReference type="InterPro" id="IPR002401">
    <property type="entry name" value="Cyt_P450_E_grp-I"/>
</dbReference>
<proteinExistence type="predicted"/>
<name>A0A0P1BNU2_9BASI</name>
<evidence type="ECO:0000256" key="4">
    <source>
        <dbReference type="ARBA" id="ARBA00023004"/>
    </source>
</evidence>
<dbReference type="GO" id="GO:0016705">
    <property type="term" value="F:oxidoreductase activity, acting on paired donors, with incorporation or reduction of molecular oxygen"/>
    <property type="evidence" value="ECO:0007669"/>
    <property type="project" value="InterPro"/>
</dbReference>
<accession>A0A0P1BNU2</accession>
<dbReference type="InterPro" id="IPR050121">
    <property type="entry name" value="Cytochrome_P450_monoxygenase"/>
</dbReference>
<dbReference type="PRINTS" id="PR00463">
    <property type="entry name" value="EP450I"/>
</dbReference>
<protein>
    <submittedName>
        <fullName evidence="5">Cytochrome P450 CYP4/CYP19/CYP26 subfamilies</fullName>
    </submittedName>
</protein>
<dbReference type="SUPFAM" id="SSF48264">
    <property type="entry name" value="Cytochrome P450"/>
    <property type="match status" value="1"/>
</dbReference>
<reference evidence="5 6" key="1">
    <citation type="submission" date="2014-09" db="EMBL/GenBank/DDBJ databases">
        <authorList>
            <person name="Magalhaes I.L.F."/>
            <person name="Oliveira U."/>
            <person name="Santos F.R."/>
            <person name="Vidigal T.H.D.A."/>
            <person name="Brescovit A.D."/>
            <person name="Santos A.J."/>
        </authorList>
    </citation>
    <scope>NUCLEOTIDE SEQUENCE [LARGE SCALE GENOMIC DNA]</scope>
</reference>
<dbReference type="PANTHER" id="PTHR24305:SF235">
    <property type="entry name" value="CYTOCHROME P450 MONOOXYGENASE APDB-RELATED"/>
    <property type="match status" value="1"/>
</dbReference>
<dbReference type="GO" id="GO:0044550">
    <property type="term" value="P:secondary metabolite biosynthetic process"/>
    <property type="evidence" value="ECO:0007669"/>
    <property type="project" value="UniProtKB-ARBA"/>
</dbReference>
<evidence type="ECO:0000256" key="1">
    <source>
        <dbReference type="ARBA" id="ARBA00001971"/>
    </source>
</evidence>
<dbReference type="STRING" id="401625.A0A0P1BNU2"/>
<evidence type="ECO:0000313" key="6">
    <source>
        <dbReference type="Proteomes" id="UP000054845"/>
    </source>
</evidence>